<dbReference type="HOGENOM" id="CLU_1797475_0_0_1"/>
<organism evidence="2">
    <name type="scientific">Pyrenophora teres f. teres (strain 0-1)</name>
    <name type="common">Barley net blotch fungus</name>
    <name type="synonym">Drechslera teres f. teres</name>
    <dbReference type="NCBI Taxonomy" id="861557"/>
    <lineage>
        <taxon>Eukaryota</taxon>
        <taxon>Fungi</taxon>
        <taxon>Dikarya</taxon>
        <taxon>Ascomycota</taxon>
        <taxon>Pezizomycotina</taxon>
        <taxon>Dothideomycetes</taxon>
        <taxon>Pleosporomycetidae</taxon>
        <taxon>Pleosporales</taxon>
        <taxon>Pleosporineae</taxon>
        <taxon>Pleosporaceae</taxon>
        <taxon>Pyrenophora</taxon>
    </lineage>
</organism>
<dbReference type="KEGG" id="pte:PTT_18566"/>
<reference evidence="1 2" key="1">
    <citation type="journal article" date="2010" name="Genome Biol.">
        <title>A first genome assembly of the barley fungal pathogen Pyrenophora teres f. teres.</title>
        <authorList>
            <person name="Ellwood S.R."/>
            <person name="Liu Z."/>
            <person name="Syme R.A."/>
            <person name="Lai Z."/>
            <person name="Hane J.K."/>
            <person name="Keiper F."/>
            <person name="Moffat C.S."/>
            <person name="Oliver R.P."/>
            <person name="Friesen T.L."/>
        </authorList>
    </citation>
    <scope>NUCLEOTIDE SEQUENCE [LARGE SCALE GENOMIC DNA]</scope>
    <source>
        <strain evidence="1 2">0-1</strain>
    </source>
</reference>
<sequence length="144" mass="16337">MQDATTSIKDFHENLSRKHLHDPLTSLRRQLCAVAQPSTSREPVTRHCRRNRTKVYATVITDSLARLGADIKLLTGVAHRFAIALNKLKDLVKHRHDYNCLEAAVNLLKHDHKDTGSILRKLIVPSINEEYSDAEAIHSIEKTL</sequence>
<accession>E3S702</accession>
<protein>
    <submittedName>
        <fullName evidence="1">Uncharacterized protein</fullName>
    </submittedName>
</protein>
<evidence type="ECO:0000313" key="2">
    <source>
        <dbReference type="Proteomes" id="UP000001067"/>
    </source>
</evidence>
<proteinExistence type="predicted"/>
<keyword evidence="2" id="KW-1185">Reference proteome</keyword>
<dbReference type="EMBL" id="GL537493">
    <property type="protein sequence ID" value="EFQ86253.1"/>
    <property type="molecule type" value="Genomic_DNA"/>
</dbReference>
<gene>
    <name evidence="1" type="ORF">PTT_18566</name>
</gene>
<dbReference type="AlphaFoldDB" id="E3S702"/>
<evidence type="ECO:0000313" key="1">
    <source>
        <dbReference type="EMBL" id="EFQ86253.1"/>
    </source>
</evidence>
<name>E3S702_PYRTT</name>
<dbReference type="Proteomes" id="UP000001067">
    <property type="component" value="Unassembled WGS sequence"/>
</dbReference>